<dbReference type="EMBL" id="BAABFR010000189">
    <property type="protein sequence ID" value="GAA4407706.1"/>
    <property type="molecule type" value="Genomic_DNA"/>
</dbReference>
<feature type="compositionally biased region" description="Acidic residues" evidence="2">
    <location>
        <begin position="230"/>
        <end position="259"/>
    </location>
</feature>
<dbReference type="Proteomes" id="UP001500635">
    <property type="component" value="Unassembled WGS sequence"/>
</dbReference>
<sequence>MASDIVPIELGLTDGPVYSLWAPRWREGDDEWEAFLGLEDDLYAFGSVAELVAFARSDAEHDLDDHPAWQALTQLPAEAFTPKDERSYDLIRVAELAAEQPTPEVIAELEDTLEIVSLIGEVCELPDVTKFFNGNPVLGTVRIGTRNFEGREGMEMWHKVGQIVARKWDDVIDAIESVVSAPEVSAAAVAAAEEELAAAEEKMAADMLEARELEHTDLTAADIDILNSEEGPDDLDDDLDEEVDEEVDEESDDELEDDEDLYEDDSFWGGVGIDPVKIVTRDAEYYTLRCYLDDLPVFLGKDGKIFVFTSPSALERYLADDNDTELSKVATYDQVRVAATDGSLEVEVHDDNVYVLPGIAEDIVDGPRRMDRDQLDLAVELLLDAAEFADDSSVREALRPTTPLGFFVSYALDPQPRRLAPSAPYENESEAWRALVHELEGRLKKI</sequence>
<reference evidence="4" key="1">
    <citation type="journal article" date="2019" name="Int. J. Syst. Evol. Microbiol.">
        <title>The Global Catalogue of Microorganisms (GCM) 10K type strain sequencing project: providing services to taxonomists for standard genome sequencing and annotation.</title>
        <authorList>
            <consortium name="The Broad Institute Genomics Platform"/>
            <consortium name="The Broad Institute Genome Sequencing Center for Infectious Disease"/>
            <person name="Wu L."/>
            <person name="Ma J."/>
        </authorList>
    </citation>
    <scope>NUCLEOTIDE SEQUENCE [LARGE SCALE GENOMIC DNA]</scope>
    <source>
        <strain evidence="4">JCM 17688</strain>
    </source>
</reference>
<evidence type="ECO:0000313" key="3">
    <source>
        <dbReference type="EMBL" id="GAA4407706.1"/>
    </source>
</evidence>
<protein>
    <recommendedName>
        <fullName evidence="5">Primosomal protein</fullName>
    </recommendedName>
</protein>
<proteinExistence type="predicted"/>
<evidence type="ECO:0000256" key="2">
    <source>
        <dbReference type="SAM" id="MobiDB-lite"/>
    </source>
</evidence>
<evidence type="ECO:0000256" key="1">
    <source>
        <dbReference type="SAM" id="Coils"/>
    </source>
</evidence>
<name>A0ABP8KI87_9ACTN</name>
<feature type="coiled-coil region" evidence="1">
    <location>
        <begin position="189"/>
        <end position="216"/>
    </location>
</feature>
<accession>A0ABP8KI87</accession>
<comment type="caution">
    <text evidence="3">The sequence shown here is derived from an EMBL/GenBank/DDBJ whole genome shotgun (WGS) entry which is preliminary data.</text>
</comment>
<evidence type="ECO:0008006" key="5">
    <source>
        <dbReference type="Google" id="ProtNLM"/>
    </source>
</evidence>
<gene>
    <name evidence="3" type="ORF">GCM10023147_51760</name>
</gene>
<keyword evidence="1" id="KW-0175">Coiled coil</keyword>
<evidence type="ECO:0000313" key="4">
    <source>
        <dbReference type="Proteomes" id="UP001500635"/>
    </source>
</evidence>
<feature type="region of interest" description="Disordered" evidence="2">
    <location>
        <begin position="221"/>
        <end position="259"/>
    </location>
</feature>
<organism evidence="3 4">
    <name type="scientific">Tsukamurella soli</name>
    <dbReference type="NCBI Taxonomy" id="644556"/>
    <lineage>
        <taxon>Bacteria</taxon>
        <taxon>Bacillati</taxon>
        <taxon>Actinomycetota</taxon>
        <taxon>Actinomycetes</taxon>
        <taxon>Mycobacteriales</taxon>
        <taxon>Tsukamurellaceae</taxon>
        <taxon>Tsukamurella</taxon>
    </lineage>
</organism>
<keyword evidence="4" id="KW-1185">Reference proteome</keyword>
<dbReference type="RefSeq" id="WP_345001835.1">
    <property type="nucleotide sequence ID" value="NZ_BAABFR010000189.1"/>
</dbReference>